<comment type="caution">
    <text evidence="10">The sequence shown here is derived from an EMBL/GenBank/DDBJ whole genome shotgun (WGS) entry which is preliminary data.</text>
</comment>
<feature type="transmembrane region" description="Helical" evidence="7">
    <location>
        <begin position="346"/>
        <end position="368"/>
    </location>
</feature>
<feature type="transmembrane region" description="Helical" evidence="7">
    <location>
        <begin position="476"/>
        <end position="495"/>
    </location>
</feature>
<evidence type="ECO:0000256" key="5">
    <source>
        <dbReference type="ARBA" id="ARBA00023136"/>
    </source>
</evidence>
<dbReference type="EMBL" id="JBCGDC010000078">
    <property type="protein sequence ID" value="MFB6396078.1"/>
    <property type="molecule type" value="Genomic_DNA"/>
</dbReference>
<dbReference type="PANTHER" id="PTHR30572:SF4">
    <property type="entry name" value="ABC TRANSPORTER PERMEASE YTRF"/>
    <property type="match status" value="1"/>
</dbReference>
<evidence type="ECO:0000259" key="9">
    <source>
        <dbReference type="Pfam" id="PF12704"/>
    </source>
</evidence>
<dbReference type="RefSeq" id="WP_375735648.1">
    <property type="nucleotide sequence ID" value="NZ_JBCGDC010000078.1"/>
</dbReference>
<evidence type="ECO:0000256" key="6">
    <source>
        <dbReference type="ARBA" id="ARBA00038076"/>
    </source>
</evidence>
<comment type="subcellular location">
    <subcellularLocation>
        <location evidence="1">Cell membrane</location>
        <topology evidence="1">Multi-pass membrane protein</topology>
    </subcellularLocation>
</comment>
<accession>A0ABV5CZA0</accession>
<keyword evidence="4 7" id="KW-1133">Transmembrane helix</keyword>
<feature type="transmembrane region" description="Helical" evidence="7">
    <location>
        <begin position="752"/>
        <end position="785"/>
    </location>
</feature>
<evidence type="ECO:0000259" key="8">
    <source>
        <dbReference type="Pfam" id="PF02687"/>
    </source>
</evidence>
<keyword evidence="5 7" id="KW-0472">Membrane</keyword>
<feature type="domain" description="ABC3 transporter permease C-terminal" evidence="8">
    <location>
        <begin position="257"/>
        <end position="376"/>
    </location>
</feature>
<dbReference type="InterPro" id="IPR003838">
    <property type="entry name" value="ABC3_permease_C"/>
</dbReference>
<dbReference type="InterPro" id="IPR025857">
    <property type="entry name" value="MacB_PCD"/>
</dbReference>
<dbReference type="Proteomes" id="UP001582793">
    <property type="component" value="Unassembled WGS sequence"/>
</dbReference>
<feature type="transmembrane region" description="Helical" evidence="7">
    <location>
        <begin position="703"/>
        <end position="731"/>
    </location>
</feature>
<evidence type="ECO:0000256" key="3">
    <source>
        <dbReference type="ARBA" id="ARBA00022692"/>
    </source>
</evidence>
<comment type="similarity">
    <text evidence="6">Belongs to the ABC-4 integral membrane protein family.</text>
</comment>
<feature type="domain" description="MacB-like periplasmic core" evidence="9">
    <location>
        <begin position="477"/>
        <end position="674"/>
    </location>
</feature>
<evidence type="ECO:0000256" key="1">
    <source>
        <dbReference type="ARBA" id="ARBA00004651"/>
    </source>
</evidence>
<feature type="domain" description="ABC3 transporter permease C-terminal" evidence="8">
    <location>
        <begin position="710"/>
        <end position="826"/>
    </location>
</feature>
<feature type="domain" description="MacB-like periplasmic core" evidence="9">
    <location>
        <begin position="17"/>
        <end position="220"/>
    </location>
</feature>
<dbReference type="Pfam" id="PF12704">
    <property type="entry name" value="MacB_PCD"/>
    <property type="match status" value="2"/>
</dbReference>
<feature type="transmembrane region" description="Helical" evidence="7">
    <location>
        <begin position="399"/>
        <end position="423"/>
    </location>
</feature>
<evidence type="ECO:0000256" key="7">
    <source>
        <dbReference type="SAM" id="Phobius"/>
    </source>
</evidence>
<dbReference type="Pfam" id="PF02687">
    <property type="entry name" value="FtsX"/>
    <property type="match status" value="2"/>
</dbReference>
<keyword evidence="2" id="KW-1003">Cell membrane</keyword>
<evidence type="ECO:0000256" key="2">
    <source>
        <dbReference type="ARBA" id="ARBA00022475"/>
    </source>
</evidence>
<feature type="transmembrane region" description="Helical" evidence="7">
    <location>
        <begin position="429"/>
        <end position="448"/>
    </location>
</feature>
<feature type="transmembrane region" description="Helical" evidence="7">
    <location>
        <begin position="253"/>
        <end position="278"/>
    </location>
</feature>
<evidence type="ECO:0000256" key="4">
    <source>
        <dbReference type="ARBA" id="ARBA00022989"/>
    </source>
</evidence>
<feature type="transmembrane region" description="Helical" evidence="7">
    <location>
        <begin position="298"/>
        <end position="326"/>
    </location>
</feature>
<reference evidence="10 11" key="1">
    <citation type="submission" date="2024-04" db="EMBL/GenBank/DDBJ databases">
        <title>Polymorphospora sp. isolated from Baiyangdian Lake in Xiong'an New Area.</title>
        <authorList>
            <person name="Zhang X."/>
            <person name="Liu J."/>
        </authorList>
    </citation>
    <scope>NUCLEOTIDE SEQUENCE [LARGE SCALE GENOMIC DNA]</scope>
    <source>
        <strain evidence="10 11">2-325</strain>
    </source>
</reference>
<sequence length="833" mass="82570">MRHVILAGLRARRTRLLLTSAAVALGVAFVVATVAMTDTLAAQLYDSTARQARDVAVRVTADGSGRLTDADLAAVRGVPGVAAAAGRAGATGVLLGADGRVVTSLGNPDSTLRALADDPRLAGFDLAAGAYPAGPGEIVVDRDTAAAQGWPPGATVRLVTTAGETVTFRLAGTADTTESWPVVHLSAADLTAVTGESGWGAVDVLAGPGVAQDDLRDAVAGALAGRPVEVVTGARYADALASAAVGDVAQIRLALGAFALVALLVAALVIHNTFAILVAQRQRELALLRCVGAGRGQVFGSVLAEAAVLGVLAALIGFGLGLGLGWLGAAALGRTSGVGLDVPLQVGANTVAVALLVGVGITVGSAALPARGATRVAPVAALANQPDLAPTGGAGVLRVAVGIAALLLGTALVVVGAATGAIMPTVAGGLPVALGVLALGPVVVGPLARLVGRIPALFGVAGRLAAASGDRSPRRAAATALSLTVGITLVTAFLVSAETLKHSLDDQMRKRYPLDYLVTAPDGHRLPGDLAARLAAVPEVERAVPLAATGSELRAGTRTGSAEVGGFDPDLLRREFALPAGSGRVEDFAAGGAVLDPDTARALAVRAGDRFTVEGPDGTVEVVVSAVLSVPSAPLPEVLLTPAEAAVVVGTPAPHGVLVWMADGVPPPAARIAVASVTDTEPLAVVADVQSSGEQTGALIDGLLAVVGALVVLSVVIAVAGIANTLTLSVLERTREFGLLRAVGLARRQLRVMLLAEGVVLATVAGVVGVALGVGFGVAAAYAAIPRDWLVLALPYGRIALVVVGAAVVGLLAGVVPARRAARVPPVAALAAE</sequence>
<evidence type="ECO:0000313" key="10">
    <source>
        <dbReference type="EMBL" id="MFB6396078.1"/>
    </source>
</evidence>
<proteinExistence type="inferred from homology"/>
<keyword evidence="3 7" id="KW-0812">Transmembrane</keyword>
<dbReference type="PANTHER" id="PTHR30572">
    <property type="entry name" value="MEMBRANE COMPONENT OF TRANSPORTER-RELATED"/>
    <property type="match status" value="1"/>
</dbReference>
<feature type="transmembrane region" description="Helical" evidence="7">
    <location>
        <begin position="797"/>
        <end position="816"/>
    </location>
</feature>
<name>A0ABV5CZA0_9ACTN</name>
<gene>
    <name evidence="10" type="ORF">AAFH96_23650</name>
</gene>
<evidence type="ECO:0000313" key="11">
    <source>
        <dbReference type="Proteomes" id="UP001582793"/>
    </source>
</evidence>
<keyword evidence="11" id="KW-1185">Reference proteome</keyword>
<organism evidence="10 11">
    <name type="scientific">Polymorphospora lycopeni</name>
    <dbReference type="NCBI Taxonomy" id="3140240"/>
    <lineage>
        <taxon>Bacteria</taxon>
        <taxon>Bacillati</taxon>
        <taxon>Actinomycetota</taxon>
        <taxon>Actinomycetes</taxon>
        <taxon>Micromonosporales</taxon>
        <taxon>Micromonosporaceae</taxon>
        <taxon>Polymorphospora</taxon>
    </lineage>
</organism>
<protein>
    <submittedName>
        <fullName evidence="10">FtsX-like permease family protein</fullName>
    </submittedName>
</protein>
<dbReference type="InterPro" id="IPR050250">
    <property type="entry name" value="Macrolide_Exporter_MacB"/>
</dbReference>